<feature type="compositionally biased region" description="Polar residues" evidence="1">
    <location>
        <begin position="52"/>
        <end position="62"/>
    </location>
</feature>
<evidence type="ECO:0000256" key="1">
    <source>
        <dbReference type="SAM" id="MobiDB-lite"/>
    </source>
</evidence>
<organism evidence="2 3">
    <name type="scientific">Apiospora saccharicola</name>
    <dbReference type="NCBI Taxonomy" id="335842"/>
    <lineage>
        <taxon>Eukaryota</taxon>
        <taxon>Fungi</taxon>
        <taxon>Dikarya</taxon>
        <taxon>Ascomycota</taxon>
        <taxon>Pezizomycotina</taxon>
        <taxon>Sordariomycetes</taxon>
        <taxon>Xylariomycetidae</taxon>
        <taxon>Amphisphaeriales</taxon>
        <taxon>Apiosporaceae</taxon>
        <taxon>Apiospora</taxon>
    </lineage>
</organism>
<proteinExistence type="predicted"/>
<feature type="compositionally biased region" description="Pro residues" evidence="1">
    <location>
        <begin position="68"/>
        <end position="93"/>
    </location>
</feature>
<feature type="compositionally biased region" description="Basic residues" evidence="1">
    <location>
        <begin position="1"/>
        <end position="11"/>
    </location>
</feature>
<feature type="compositionally biased region" description="Polar residues" evidence="1">
    <location>
        <begin position="169"/>
        <end position="219"/>
    </location>
</feature>
<protein>
    <recommendedName>
        <fullName evidence="4">AGC-kinase C-terminal domain-containing protein</fullName>
    </recommendedName>
</protein>
<evidence type="ECO:0008006" key="4">
    <source>
        <dbReference type="Google" id="ProtNLM"/>
    </source>
</evidence>
<feature type="region of interest" description="Disordered" evidence="1">
    <location>
        <begin position="564"/>
        <end position="654"/>
    </location>
</feature>
<feature type="region of interest" description="Disordered" evidence="1">
    <location>
        <begin position="1115"/>
        <end position="1180"/>
    </location>
</feature>
<evidence type="ECO:0000313" key="2">
    <source>
        <dbReference type="EMBL" id="KAK8078420.1"/>
    </source>
</evidence>
<feature type="compositionally biased region" description="Basic and acidic residues" evidence="1">
    <location>
        <begin position="447"/>
        <end position="473"/>
    </location>
</feature>
<feature type="region of interest" description="Disordered" evidence="1">
    <location>
        <begin position="982"/>
        <end position="1018"/>
    </location>
</feature>
<name>A0ABR1W4M5_9PEZI</name>
<evidence type="ECO:0000313" key="3">
    <source>
        <dbReference type="Proteomes" id="UP001446871"/>
    </source>
</evidence>
<accession>A0ABR1W4M5</accession>
<feature type="region of interest" description="Disordered" evidence="1">
    <location>
        <begin position="1"/>
        <end position="257"/>
    </location>
</feature>
<feature type="compositionally biased region" description="Polar residues" evidence="1">
    <location>
        <begin position="400"/>
        <end position="414"/>
    </location>
</feature>
<feature type="region of interest" description="Disordered" evidence="1">
    <location>
        <begin position="446"/>
        <end position="504"/>
    </location>
</feature>
<gene>
    <name evidence="2" type="ORF">PG996_004590</name>
</gene>
<feature type="compositionally biased region" description="Polar residues" evidence="1">
    <location>
        <begin position="796"/>
        <end position="805"/>
    </location>
</feature>
<feature type="compositionally biased region" description="Polar residues" evidence="1">
    <location>
        <begin position="308"/>
        <end position="321"/>
    </location>
</feature>
<feature type="compositionally biased region" description="Acidic residues" evidence="1">
    <location>
        <begin position="1115"/>
        <end position="1127"/>
    </location>
</feature>
<keyword evidence="3" id="KW-1185">Reference proteome</keyword>
<feature type="compositionally biased region" description="Polar residues" evidence="1">
    <location>
        <begin position="703"/>
        <end position="728"/>
    </location>
</feature>
<feature type="compositionally biased region" description="Acidic residues" evidence="1">
    <location>
        <begin position="474"/>
        <end position="491"/>
    </location>
</feature>
<feature type="compositionally biased region" description="Basic and acidic residues" evidence="1">
    <location>
        <begin position="688"/>
        <end position="702"/>
    </location>
</feature>
<reference evidence="2 3" key="1">
    <citation type="submission" date="2023-01" db="EMBL/GenBank/DDBJ databases">
        <title>Analysis of 21 Apiospora genomes using comparative genomics revels a genus with tremendous synthesis potential of carbohydrate active enzymes and secondary metabolites.</title>
        <authorList>
            <person name="Sorensen T."/>
        </authorList>
    </citation>
    <scope>NUCLEOTIDE SEQUENCE [LARGE SCALE GENOMIC DNA]</scope>
    <source>
        <strain evidence="2 3">CBS 83171</strain>
    </source>
</reference>
<dbReference type="Proteomes" id="UP001446871">
    <property type="component" value="Unassembled WGS sequence"/>
</dbReference>
<feature type="region of interest" description="Disordered" evidence="1">
    <location>
        <begin position="281"/>
        <end position="417"/>
    </location>
</feature>
<feature type="compositionally biased region" description="Basic and acidic residues" evidence="1">
    <location>
        <begin position="118"/>
        <end position="129"/>
    </location>
</feature>
<feature type="compositionally biased region" description="Low complexity" evidence="1">
    <location>
        <begin position="377"/>
        <end position="387"/>
    </location>
</feature>
<dbReference type="EMBL" id="JAQQWM010000002">
    <property type="protein sequence ID" value="KAK8078420.1"/>
    <property type="molecule type" value="Genomic_DNA"/>
</dbReference>
<feature type="region of interest" description="Disordered" evidence="1">
    <location>
        <begin position="684"/>
        <end position="761"/>
    </location>
</feature>
<comment type="caution">
    <text evidence="2">The sequence shown here is derived from an EMBL/GenBank/DDBJ whole genome shotgun (WGS) entry which is preliminary data.</text>
</comment>
<feature type="region of interest" description="Disordered" evidence="1">
    <location>
        <begin position="778"/>
        <end position="811"/>
    </location>
</feature>
<sequence length="1207" mass="129460">MLSHLRFHRRGPSNPTSPNPDSNASWDVQPMQLVPDDSSVPAPDIRPRSAISPPQSQQGPARSQSPPLTSPAPPPQPQQAPPPPPSQAPPSLPPIARVASVSETEYSASEYSVYVGDPESHHSREEPRVPARSPYTEQSSFLGGLKYRREQDAAAAAAVTSPRAGPSERSPSYSLDSRNSSRPNIASVATSPQGRPPLRSSNVGSSFVSPTDLQHNTDNTGKRPPGARMKTEPAPMVNPNVAPGPPKGRKSLPFLKNPMSTLLARRKTSQNIPDLSLSLLNDRGKTSYEPIRGTKVHDFSAPRPKKPVSSNVSPLPPTEQTVPEAIPPPRKEDLSPPQRPAPPVPPKDDRELSGRSASVQSRRPVSVDGAAAMQGESASRSASAARRITLMDTQMRRKSSVPSSISTLSRNLSGMSGKDVLSALPRHMKSTSSRFSFDMMGAANAEKLLEERHRQREQDKQPDVPGHRDSRYDEFDEDPFEYDDLDYDDGLEERIPGVNADYDEEEQDIYEEPVEEYDPDNDQENFAGFVFQRSNPHSNLASPQDALMATTPRDAEGNVIGFAMTQGTPDINNNRLSQISVQAPEPSHPHSPVSQALLSGDSPTGLGIQGLDAAIHDSNRSSPQENQPKENSAPAPLQPDDELYFGGAGLEGEGDGIAIDEALFDLEDTDQYGRPLAGVFASALARRQAAEEQAKRESDDVTSRLSGASAVTQSTTHTSLSVVPNQEPSPADNHPADDEKSSLNGLEQEEPVPECSTTAETDNMAAYQAALAAAAHKAAASGKFRRDSDPPLPTDVTITSPTTSGSDHDNGYIDSFDDYEFDDGFDDGFGNGLDDYEMDDDAIIAEANASALAYDSDGWYGQEFGFYAAPAQPIAHRNTNPGSDTDPFYGGFFGSNHGLTRSKSGHLIAREPNLTPITERSEYSNRNSIMSLMSPNSTTARELSSLQSPGLAQLAMMADDDNMSLSALLRLRSKAWGDSQASLVSSREGSPSDRNNDISSPWSPEGREQIPGGHDMYGRKNSAFSIWSQSAESGAASGSGSPTLTMSIPALPHNSAVPPLPLLNTAALGTSPNPNPATVASPTIPSAIPQPLFSPPPIPTQPAQPMTFPPVLEDEEADDDDAAEEQAFDNPVSPVSVILSPKPGVPSQQRPGMGHRHKGSADSISYVKEEGDVPGGGEPRWVLERRRTAESGEIEVLEREVVEGGRI</sequence>
<feature type="compositionally biased region" description="Low complexity" evidence="1">
    <location>
        <begin position="12"/>
        <end position="25"/>
    </location>
</feature>
<feature type="compositionally biased region" description="Polar residues" evidence="1">
    <location>
        <begin position="101"/>
        <end position="110"/>
    </location>
</feature>
<feature type="compositionally biased region" description="Polar residues" evidence="1">
    <location>
        <begin position="620"/>
        <end position="630"/>
    </location>
</feature>
<feature type="compositionally biased region" description="Polar residues" evidence="1">
    <location>
        <begin position="565"/>
        <end position="581"/>
    </location>
</feature>